<evidence type="ECO:0000256" key="3">
    <source>
        <dbReference type="SAM" id="MobiDB-lite"/>
    </source>
</evidence>
<feature type="domain" description="RRM" evidence="4">
    <location>
        <begin position="166"/>
        <end position="256"/>
    </location>
</feature>
<accession>A0A120K2B4</accession>
<dbReference type="GO" id="GO:0003729">
    <property type="term" value="F:mRNA binding"/>
    <property type="evidence" value="ECO:0007669"/>
    <property type="project" value="TreeGrafter"/>
</dbReference>
<dbReference type="SMART" id="SM00360">
    <property type="entry name" value="RRM"/>
    <property type="match status" value="2"/>
</dbReference>
<gene>
    <name evidence="5" type="ORF">AW171_hschr52948</name>
</gene>
<name>A0A120K2B4_9SACH</name>
<proteinExistence type="predicted"/>
<dbReference type="STRING" id="45286.A0A120K2B4"/>
<dbReference type="OrthoDB" id="439808at2759"/>
<dbReference type="PROSITE" id="PS50102">
    <property type="entry name" value="RRM"/>
    <property type="match status" value="2"/>
</dbReference>
<feature type="compositionally biased region" description="Polar residues" evidence="3">
    <location>
        <begin position="265"/>
        <end position="278"/>
    </location>
</feature>
<dbReference type="GeneID" id="28724291"/>
<dbReference type="EMBL" id="CP014245">
    <property type="protein sequence ID" value="AMD21015.1"/>
    <property type="molecule type" value="Genomic_DNA"/>
</dbReference>
<feature type="region of interest" description="Disordered" evidence="3">
    <location>
        <begin position="126"/>
        <end position="161"/>
    </location>
</feature>
<dbReference type="GO" id="GO:0005737">
    <property type="term" value="C:cytoplasm"/>
    <property type="evidence" value="ECO:0007669"/>
    <property type="project" value="TreeGrafter"/>
</dbReference>
<evidence type="ECO:0000313" key="5">
    <source>
        <dbReference type="EMBL" id="AMD21015.1"/>
    </source>
</evidence>
<dbReference type="GO" id="GO:1990904">
    <property type="term" value="C:ribonucleoprotein complex"/>
    <property type="evidence" value="ECO:0007669"/>
    <property type="project" value="TreeGrafter"/>
</dbReference>
<evidence type="ECO:0000256" key="2">
    <source>
        <dbReference type="PROSITE-ProRule" id="PRU00176"/>
    </source>
</evidence>
<dbReference type="RefSeq" id="XP_017988011.1">
    <property type="nucleotide sequence ID" value="XM_018132708.1"/>
</dbReference>
<dbReference type="SUPFAM" id="SSF54928">
    <property type="entry name" value="RNA-binding domain, RBD"/>
    <property type="match status" value="1"/>
</dbReference>
<dbReference type="InterPro" id="IPR000504">
    <property type="entry name" value="RRM_dom"/>
</dbReference>
<dbReference type="GO" id="GO:0005634">
    <property type="term" value="C:nucleus"/>
    <property type="evidence" value="ECO:0007669"/>
    <property type="project" value="TreeGrafter"/>
</dbReference>
<reference evidence="5 6" key="1">
    <citation type="submission" date="2016-01" db="EMBL/GenBank/DDBJ databases">
        <title>Genome sequence of the yeast Holleya sinecauda.</title>
        <authorList>
            <person name="Dietrich F.S."/>
        </authorList>
    </citation>
    <scope>NUCLEOTIDE SEQUENCE [LARGE SCALE GENOMIC DNA]</scope>
    <source>
        <strain evidence="5 6">ATCC 58844</strain>
    </source>
</reference>
<dbReference type="InterPro" id="IPR012677">
    <property type="entry name" value="Nucleotide-bd_a/b_plait_sf"/>
</dbReference>
<evidence type="ECO:0000313" key="6">
    <source>
        <dbReference type="Proteomes" id="UP000243052"/>
    </source>
</evidence>
<dbReference type="InterPro" id="IPR035979">
    <property type="entry name" value="RBD_domain_sf"/>
</dbReference>
<dbReference type="CDD" id="cd00590">
    <property type="entry name" value="RRM_SF"/>
    <property type="match status" value="1"/>
</dbReference>
<dbReference type="AlphaFoldDB" id="A0A120K2B4"/>
<evidence type="ECO:0000256" key="1">
    <source>
        <dbReference type="ARBA" id="ARBA00022884"/>
    </source>
</evidence>
<protein>
    <submittedName>
        <fullName evidence="5">HEL266Cp</fullName>
    </submittedName>
</protein>
<keyword evidence="1 2" id="KW-0694">RNA-binding</keyword>
<dbReference type="Gene3D" id="3.30.70.330">
    <property type="match status" value="2"/>
</dbReference>
<evidence type="ECO:0000259" key="4">
    <source>
        <dbReference type="PROSITE" id="PS50102"/>
    </source>
</evidence>
<dbReference type="Proteomes" id="UP000243052">
    <property type="component" value="Chromosome v"/>
</dbReference>
<keyword evidence="6" id="KW-1185">Reference proteome</keyword>
<dbReference type="InterPro" id="IPR050374">
    <property type="entry name" value="RRT5_SRSF_SR"/>
</dbReference>
<dbReference type="Pfam" id="PF00076">
    <property type="entry name" value="RRM_1"/>
    <property type="match status" value="1"/>
</dbReference>
<organism evidence="5 6">
    <name type="scientific">Eremothecium sinecaudum</name>
    <dbReference type="NCBI Taxonomy" id="45286"/>
    <lineage>
        <taxon>Eukaryota</taxon>
        <taxon>Fungi</taxon>
        <taxon>Dikarya</taxon>
        <taxon>Ascomycota</taxon>
        <taxon>Saccharomycotina</taxon>
        <taxon>Saccharomycetes</taxon>
        <taxon>Saccharomycetales</taxon>
        <taxon>Saccharomycetaceae</taxon>
        <taxon>Eremothecium</taxon>
    </lineage>
</organism>
<feature type="region of interest" description="Disordered" evidence="3">
    <location>
        <begin position="254"/>
        <end position="286"/>
    </location>
</feature>
<feature type="domain" description="RRM" evidence="4">
    <location>
        <begin position="34"/>
        <end position="110"/>
    </location>
</feature>
<sequence length="286" mass="32160">MKMSAETLVAPTLSSSTNLSLNAEPPKPDVNPETTIFIGNLASDCSEQDLMQVFGKDVEVEIPSNKTGKFYKQRYAFVKFADKIDFEAIKEKYDNTVVKDRGICVKQALTKEQRDQHKQMQQQKRMAANGKGSTARKGKKFPRGQAVPAPPQRENIPLEQMQRSSDTLYVNNIPYYSTKEELAEFFGTTPELIVLPMRRMRDTLSNRFFYSKSMNRGIAFITFDNLTGEDAIVKKMELFQGKVLKDREITVDVAATKPETDENSKSASDGAQAVSSSEDAIKDEEI</sequence>
<dbReference type="PANTHER" id="PTHR23003:SF56">
    <property type="entry name" value="RIBONUCLEOPROTEIN 1-RELATED"/>
    <property type="match status" value="1"/>
</dbReference>
<dbReference type="PANTHER" id="PTHR23003">
    <property type="entry name" value="RNA RECOGNITION MOTIF RRM DOMAIN CONTAINING PROTEIN"/>
    <property type="match status" value="1"/>
</dbReference>